<organism evidence="2 3">
    <name type="scientific">Faecalibaculum rodentium</name>
    <dbReference type="NCBI Taxonomy" id="1702221"/>
    <lineage>
        <taxon>Bacteria</taxon>
        <taxon>Bacillati</taxon>
        <taxon>Bacillota</taxon>
        <taxon>Erysipelotrichia</taxon>
        <taxon>Erysipelotrichales</taxon>
        <taxon>Erysipelotrichaceae</taxon>
        <taxon>Faecalibaculum</taxon>
    </lineage>
</organism>
<proteinExistence type="predicted"/>
<reference evidence="2 3" key="1">
    <citation type="journal article" date="2016" name="Gut Pathog.">
        <title>Whole genome sequencing of "Faecalibaculum rodentium" ALO17, isolated from C57BL/6J laboratory mouse feces.</title>
        <authorList>
            <person name="Lim S."/>
            <person name="Chang D.H."/>
            <person name="Ahn S."/>
            <person name="Kim B.C."/>
        </authorList>
    </citation>
    <scope>NUCLEOTIDE SEQUENCE [LARGE SCALE GENOMIC DNA]</scope>
    <source>
        <strain evidence="2 3">Alo17</strain>
    </source>
</reference>
<accession>A0A140DRQ7</accession>
<protein>
    <submittedName>
        <fullName evidence="2">Uncharacterized protein</fullName>
    </submittedName>
</protein>
<dbReference type="STRING" id="1702221.AALO17_02000"/>
<dbReference type="Proteomes" id="UP000069771">
    <property type="component" value="Chromosome"/>
</dbReference>
<keyword evidence="1" id="KW-0812">Transmembrane</keyword>
<feature type="transmembrane region" description="Helical" evidence="1">
    <location>
        <begin position="20"/>
        <end position="40"/>
    </location>
</feature>
<evidence type="ECO:0000313" key="3">
    <source>
        <dbReference type="Proteomes" id="UP000069771"/>
    </source>
</evidence>
<gene>
    <name evidence="2" type="ORF">AALO17_02000</name>
</gene>
<keyword evidence="1" id="KW-0472">Membrane</keyword>
<dbReference type="EMBL" id="CP011391">
    <property type="protein sequence ID" value="AMK53334.1"/>
    <property type="molecule type" value="Genomic_DNA"/>
</dbReference>
<evidence type="ECO:0000313" key="2">
    <source>
        <dbReference type="EMBL" id="AMK53334.1"/>
    </source>
</evidence>
<keyword evidence="3" id="KW-1185">Reference proteome</keyword>
<sequence length="165" mass="18039">MHNGDLPGFSVPWAIARLYTFGALSHICILPVLCSCADACSQARKIKKRLPQDESRASWYHLNSQASACLEEITVPAVPPFLADCSRAMFTGSLADPFTVQILSGAQGFGYSSVPRIWFIIADDRQDGIPVLVDENGIKKITVIKPFHIISHNVAIILPQGFCIL</sequence>
<name>A0A140DRQ7_9FIRM</name>
<dbReference type="KEGG" id="fro:AALO17_02000"/>
<keyword evidence="1" id="KW-1133">Transmembrane helix</keyword>
<dbReference type="AlphaFoldDB" id="A0A140DRQ7"/>
<evidence type="ECO:0000256" key="1">
    <source>
        <dbReference type="SAM" id="Phobius"/>
    </source>
</evidence>